<evidence type="ECO:0000313" key="5">
    <source>
        <dbReference type="EMBL" id="ABJ86306.1"/>
    </source>
</evidence>
<dbReference type="Gene3D" id="3.50.30.80">
    <property type="entry name" value="IlvD/EDD C-terminal domain-like"/>
    <property type="match status" value="1"/>
</dbReference>
<evidence type="ECO:0000256" key="2">
    <source>
        <dbReference type="ARBA" id="ARBA00023239"/>
    </source>
</evidence>
<dbReference type="KEGG" id="sus:Acid_5357"/>
<evidence type="ECO:0000256" key="1">
    <source>
        <dbReference type="ARBA" id="ARBA00006486"/>
    </source>
</evidence>
<dbReference type="PROSITE" id="PS00886">
    <property type="entry name" value="ILVD_EDD_1"/>
    <property type="match status" value="1"/>
</dbReference>
<proteinExistence type="inferred from homology"/>
<protein>
    <submittedName>
        <fullName evidence="5">Dihydroxy-acid dehydratase</fullName>
        <ecNumber evidence="5">4.2.1.9</ecNumber>
    </submittedName>
</protein>
<dbReference type="NCBIfam" id="TIGR03432">
    <property type="entry name" value="yjhG_yagF"/>
    <property type="match status" value="1"/>
</dbReference>
<comment type="similarity">
    <text evidence="1">Belongs to the IlvD/Edd family.</text>
</comment>
<dbReference type="Pfam" id="PF24877">
    <property type="entry name" value="ILV_EDD_C"/>
    <property type="match status" value="1"/>
</dbReference>
<dbReference type="InterPro" id="IPR017798">
    <property type="entry name" value="Dehydratase_YjhG/YagF"/>
</dbReference>
<dbReference type="InterPro" id="IPR000581">
    <property type="entry name" value="ILV_EDD_N"/>
</dbReference>
<dbReference type="GO" id="GO:0005829">
    <property type="term" value="C:cytosol"/>
    <property type="evidence" value="ECO:0007669"/>
    <property type="project" value="TreeGrafter"/>
</dbReference>
<dbReference type="FunCoup" id="Q01VK9">
    <property type="interactions" value="69"/>
</dbReference>
<dbReference type="PANTHER" id="PTHR43661:SF3">
    <property type="entry name" value="D-XYLONATE DEHYDRATASE YAGF-RELATED"/>
    <property type="match status" value="1"/>
</dbReference>
<dbReference type="InterPro" id="IPR037237">
    <property type="entry name" value="IlvD/EDD_N"/>
</dbReference>
<gene>
    <name evidence="5" type="ordered locus">Acid_5357</name>
</gene>
<name>Q01VK9_SOLUE</name>
<dbReference type="OrthoDB" id="9807077at2"/>
<organism evidence="5">
    <name type="scientific">Solibacter usitatus (strain Ellin6076)</name>
    <dbReference type="NCBI Taxonomy" id="234267"/>
    <lineage>
        <taxon>Bacteria</taxon>
        <taxon>Pseudomonadati</taxon>
        <taxon>Acidobacteriota</taxon>
        <taxon>Terriglobia</taxon>
        <taxon>Bryobacterales</taxon>
        <taxon>Solibacteraceae</taxon>
        <taxon>Candidatus Solibacter</taxon>
    </lineage>
</organism>
<dbReference type="GO" id="GO:0050401">
    <property type="term" value="F:xylonate dehydratase activity"/>
    <property type="evidence" value="ECO:0007669"/>
    <property type="project" value="InterPro"/>
</dbReference>
<dbReference type="InterPro" id="IPR042096">
    <property type="entry name" value="Dihydro-acid_dehy_C"/>
</dbReference>
<sequence length="648" mass="68071">MDSGLQHILDSGDRSLFDVRSKAAGPQGAAPITPEMLLLRPSGDLFGWTQNAGMGWDPALLGGKEFLILSTHGGIRAADGTPVALGYHTGHWEVALLMDAAAKELKSRGAIPFAAYCTDPCDGRTQGTTGMFDSLPYRNDAAGIFRRLIRSLPTRSGVLGVATCDKGLPAMMMALAGTRDLPAVLIPGGVTLLPEQGEDAGKVQSVGARFSHGQITLEEAAEAMCRSCASPGGGCQFLGTAATAQVVGEALGMSLPHSALAPSGHPIWVDMARRSARAALSLESRGLTMSHVLSAASVRNAMVTHAAFGGSTNLILHLPAIAFSAGLTRPTVDDWTHVNRQVPRLVDALPNGPKMHPTVQVFLAGGVPEVMLHLRRAGLLDTAALTVTGESLGAMLDWWEQSERRASLRRTLRERDGVDPDDVIMDPAGAHRRGLTSTVTFPKGNLAPGGAVIKSTSIDPSVVGEDGVYRMTGPARVFRSEHSAVAAIKSGEIHAGDVLVLMCRGPLGSGMEEIYQITSALKYLPFGKHVSVITDARFSGVSTGACIGHVTPEALAGGPLGKVREGDQIEIVIDRVKLEGTVNLVVDGDADEGARVLAARPLRDDLAPDPALPPETRLWAMLQDASGGTWAGCVFDVEAIGSRLNPRR</sequence>
<dbReference type="Pfam" id="PF00920">
    <property type="entry name" value="ILVD_EDD_N"/>
    <property type="match status" value="1"/>
</dbReference>
<feature type="domain" description="Dihydroxy-acid/6-phosphogluconate dehydratase C-terminal" evidence="4">
    <location>
        <begin position="442"/>
        <end position="582"/>
    </location>
</feature>
<dbReference type="EC" id="4.2.1.9" evidence="5"/>
<reference evidence="5" key="1">
    <citation type="submission" date="2006-10" db="EMBL/GenBank/DDBJ databases">
        <title>Complete sequence of Solibacter usitatus Ellin6076.</title>
        <authorList>
            <consortium name="US DOE Joint Genome Institute"/>
            <person name="Copeland A."/>
            <person name="Lucas S."/>
            <person name="Lapidus A."/>
            <person name="Barry K."/>
            <person name="Detter J.C."/>
            <person name="Glavina del Rio T."/>
            <person name="Hammon N."/>
            <person name="Israni S."/>
            <person name="Dalin E."/>
            <person name="Tice H."/>
            <person name="Pitluck S."/>
            <person name="Thompson L.S."/>
            <person name="Brettin T."/>
            <person name="Bruce D."/>
            <person name="Han C."/>
            <person name="Tapia R."/>
            <person name="Gilna P."/>
            <person name="Schmutz J."/>
            <person name="Larimer F."/>
            <person name="Land M."/>
            <person name="Hauser L."/>
            <person name="Kyrpides N."/>
            <person name="Mikhailova N."/>
            <person name="Janssen P.H."/>
            <person name="Kuske C.R."/>
            <person name="Richardson P."/>
        </authorList>
    </citation>
    <scope>NUCLEOTIDE SEQUENCE</scope>
    <source>
        <strain evidence="5">Ellin6076</strain>
    </source>
</reference>
<dbReference type="InParanoid" id="Q01VK9"/>
<evidence type="ECO:0000259" key="4">
    <source>
        <dbReference type="Pfam" id="PF24877"/>
    </source>
</evidence>
<dbReference type="eggNOG" id="COG0129">
    <property type="taxonomic scope" value="Bacteria"/>
</dbReference>
<dbReference type="AlphaFoldDB" id="Q01VK9"/>
<feature type="domain" description="Dihydroxy-acid/6-phosphogluconate dehydratase N-terminal" evidence="3">
    <location>
        <begin position="88"/>
        <end position="393"/>
    </location>
</feature>
<dbReference type="PANTHER" id="PTHR43661">
    <property type="entry name" value="D-XYLONATE DEHYDRATASE"/>
    <property type="match status" value="1"/>
</dbReference>
<dbReference type="STRING" id="234267.Acid_5357"/>
<evidence type="ECO:0000259" key="3">
    <source>
        <dbReference type="Pfam" id="PF00920"/>
    </source>
</evidence>
<keyword evidence="2 5" id="KW-0456">Lyase</keyword>
<dbReference type="InterPro" id="IPR056740">
    <property type="entry name" value="ILV_EDD_C"/>
</dbReference>
<accession>Q01VK9</accession>
<dbReference type="SUPFAM" id="SSF52016">
    <property type="entry name" value="LeuD/IlvD-like"/>
    <property type="match status" value="1"/>
</dbReference>
<dbReference type="InterPro" id="IPR020558">
    <property type="entry name" value="DiOHA_6PGluconate_deHydtase_CS"/>
</dbReference>
<dbReference type="EMBL" id="CP000473">
    <property type="protein sequence ID" value="ABJ86306.1"/>
    <property type="molecule type" value="Genomic_DNA"/>
</dbReference>
<dbReference type="SUPFAM" id="SSF143975">
    <property type="entry name" value="IlvD/EDD N-terminal domain-like"/>
    <property type="match status" value="1"/>
</dbReference>
<dbReference type="HOGENOM" id="CLU_014271_5_0_0"/>
<dbReference type="GO" id="GO:0004160">
    <property type="term" value="F:dihydroxy-acid dehydratase activity"/>
    <property type="evidence" value="ECO:0007669"/>
    <property type="project" value="UniProtKB-EC"/>
</dbReference>